<dbReference type="InterPro" id="IPR018584">
    <property type="entry name" value="GT87"/>
</dbReference>
<evidence type="ECO:0000256" key="2">
    <source>
        <dbReference type="ARBA" id="ARBA00022475"/>
    </source>
</evidence>
<keyword evidence="2" id="KW-1003">Cell membrane</keyword>
<name>A0A498L1B0_9EURY</name>
<protein>
    <submittedName>
        <fullName evidence="8">DUF2029 domain-containing protein</fullName>
    </submittedName>
</protein>
<feature type="transmembrane region" description="Helical" evidence="7">
    <location>
        <begin position="170"/>
        <end position="193"/>
    </location>
</feature>
<keyword evidence="5 7" id="KW-1133">Transmembrane helix</keyword>
<organism evidence="8 9">
    <name type="scientific">Halorientalis pallida</name>
    <dbReference type="NCBI Taxonomy" id="2479928"/>
    <lineage>
        <taxon>Archaea</taxon>
        <taxon>Methanobacteriati</taxon>
        <taxon>Methanobacteriota</taxon>
        <taxon>Stenosarchaea group</taxon>
        <taxon>Halobacteria</taxon>
        <taxon>Halobacteriales</taxon>
        <taxon>Haloarculaceae</taxon>
        <taxon>Halorientalis</taxon>
    </lineage>
</organism>
<reference evidence="8 9" key="1">
    <citation type="submission" date="2019-01" db="EMBL/GenBank/DDBJ databases">
        <title>Halorientalis sp. F13-25 a new haloarchaeum isolated from hypersaline water.</title>
        <authorList>
            <person name="Ana D.-V."/>
            <person name="Cristina S.-P."/>
            <person name="Antonio V."/>
        </authorList>
    </citation>
    <scope>NUCLEOTIDE SEQUENCE [LARGE SCALE GENOMIC DNA]</scope>
    <source>
        <strain evidence="8 9">F13-25</strain>
    </source>
</reference>
<keyword evidence="9" id="KW-1185">Reference proteome</keyword>
<feature type="transmembrane region" description="Helical" evidence="7">
    <location>
        <begin position="12"/>
        <end position="31"/>
    </location>
</feature>
<evidence type="ECO:0000256" key="3">
    <source>
        <dbReference type="ARBA" id="ARBA00022679"/>
    </source>
</evidence>
<comment type="caution">
    <text evidence="8">The sequence shown here is derived from an EMBL/GenBank/DDBJ whole genome shotgun (WGS) entry which is preliminary data.</text>
</comment>
<dbReference type="EMBL" id="RDFA01000003">
    <property type="protein sequence ID" value="RXK49131.1"/>
    <property type="molecule type" value="Genomic_DNA"/>
</dbReference>
<comment type="subcellular location">
    <subcellularLocation>
        <location evidence="1">Cell membrane</location>
        <topology evidence="1">Multi-pass membrane protein</topology>
    </subcellularLocation>
</comment>
<keyword evidence="6 7" id="KW-0472">Membrane</keyword>
<gene>
    <name evidence="8" type="ORF">EAF64_09380</name>
</gene>
<feature type="transmembrane region" description="Helical" evidence="7">
    <location>
        <begin position="127"/>
        <end position="150"/>
    </location>
</feature>
<keyword evidence="3" id="KW-0808">Transferase</keyword>
<dbReference type="GO" id="GO:0005886">
    <property type="term" value="C:plasma membrane"/>
    <property type="evidence" value="ECO:0007669"/>
    <property type="project" value="UniProtKB-SubCell"/>
</dbReference>
<proteinExistence type="predicted"/>
<evidence type="ECO:0000256" key="5">
    <source>
        <dbReference type="ARBA" id="ARBA00022989"/>
    </source>
</evidence>
<accession>A0A498L1B0</accession>
<feature type="transmembrane region" description="Helical" evidence="7">
    <location>
        <begin position="380"/>
        <end position="403"/>
    </location>
</feature>
<dbReference type="GO" id="GO:0016758">
    <property type="term" value="F:hexosyltransferase activity"/>
    <property type="evidence" value="ECO:0007669"/>
    <property type="project" value="InterPro"/>
</dbReference>
<evidence type="ECO:0000313" key="9">
    <source>
        <dbReference type="Proteomes" id="UP000289691"/>
    </source>
</evidence>
<dbReference type="RefSeq" id="WP_129068727.1">
    <property type="nucleotide sequence ID" value="NZ_RDFA01000003.1"/>
</dbReference>
<feature type="transmembrane region" description="Helical" evidence="7">
    <location>
        <begin position="92"/>
        <end position="111"/>
    </location>
</feature>
<feature type="transmembrane region" description="Helical" evidence="7">
    <location>
        <begin position="293"/>
        <end position="309"/>
    </location>
</feature>
<evidence type="ECO:0000256" key="4">
    <source>
        <dbReference type="ARBA" id="ARBA00022692"/>
    </source>
</evidence>
<dbReference type="AlphaFoldDB" id="A0A498L1B0"/>
<evidence type="ECO:0000313" key="8">
    <source>
        <dbReference type="EMBL" id="RXK49131.1"/>
    </source>
</evidence>
<evidence type="ECO:0000256" key="1">
    <source>
        <dbReference type="ARBA" id="ARBA00004651"/>
    </source>
</evidence>
<feature type="transmembrane region" description="Helical" evidence="7">
    <location>
        <begin position="267"/>
        <end position="286"/>
    </location>
</feature>
<dbReference type="Proteomes" id="UP000289691">
    <property type="component" value="Unassembled WGS sequence"/>
</dbReference>
<keyword evidence="4 7" id="KW-0812">Transmembrane</keyword>
<dbReference type="OrthoDB" id="307029at2157"/>
<dbReference type="Pfam" id="PF09594">
    <property type="entry name" value="GT87"/>
    <property type="match status" value="1"/>
</dbReference>
<evidence type="ECO:0000256" key="7">
    <source>
        <dbReference type="SAM" id="Phobius"/>
    </source>
</evidence>
<feature type="transmembrane region" description="Helical" evidence="7">
    <location>
        <begin position="200"/>
        <end position="219"/>
    </location>
</feature>
<evidence type="ECO:0000256" key="6">
    <source>
        <dbReference type="ARBA" id="ARBA00023136"/>
    </source>
</evidence>
<sequence>MTDGDRLTGPRLVLASGLLFGLVYLGFVLAVRPSRIGIDFEVYYVAAKAALAGENFYAVSPERVPEFTYVYPPLSILLFYPYAGFGSWVPGYVVHTLGTVLAGLATAWLLVRSVERTRGRLSWPDRLLVAGFVAASIHSMPSLVFGQVNHHLALALTAGVVALEGNRERVAGGAFAAAAYFKVFPAAVGIWLLRRRSWRAIGVAVGTGLGLLALGLVAFGPELTERYLHAALLDRLDHGEFAGGLAPSATYLTLRRPLSVLFPAGPSLLWAGGALALLVPPVASLYRTVEDRLDRLVAILGTLIAILLFFPSYPIYVVILYFPLVPLCYLLPAGRPRRLIIAGALLANVSVRLDDVAQILQISPLSQAGATTVVGGLEPVFGLATPPLIGLLVVLTGCVAYRYEKDTAT</sequence>